<gene>
    <name evidence="4" type="ORF">F3168_02445</name>
</gene>
<dbReference type="Gene3D" id="3.40.50.450">
    <property type="match status" value="1"/>
</dbReference>
<keyword evidence="3" id="KW-0378">Hydrolase</keyword>
<dbReference type="EC" id="3.2.2.n1" evidence="3"/>
<comment type="caution">
    <text evidence="4">The sequence shown here is derived from an EMBL/GenBank/DDBJ whole genome shotgun (WGS) entry which is preliminary data.</text>
</comment>
<dbReference type="InterPro" id="IPR031100">
    <property type="entry name" value="LOG_fam"/>
</dbReference>
<accession>A0A7C9KH14</accession>
<organism evidence="4 5">
    <name type="scientific">Sandarakinorhabdus fusca</name>
    <dbReference type="NCBI Taxonomy" id="1439888"/>
    <lineage>
        <taxon>Bacteria</taxon>
        <taxon>Pseudomonadati</taxon>
        <taxon>Pseudomonadota</taxon>
        <taxon>Alphaproteobacteria</taxon>
        <taxon>Sphingomonadales</taxon>
        <taxon>Sphingosinicellaceae</taxon>
        <taxon>Sandarakinorhabdus</taxon>
    </lineage>
</organism>
<evidence type="ECO:0000256" key="1">
    <source>
        <dbReference type="ARBA" id="ARBA00000274"/>
    </source>
</evidence>
<reference evidence="4 5" key="1">
    <citation type="submission" date="2019-09" db="EMBL/GenBank/DDBJ databases">
        <title>Polymorphobacter sp. isolated from a lake in China.</title>
        <authorList>
            <person name="Liu Z."/>
        </authorList>
    </citation>
    <scope>NUCLEOTIDE SEQUENCE [LARGE SCALE GENOMIC DNA]</scope>
    <source>
        <strain evidence="4 5">D40P</strain>
    </source>
</reference>
<protein>
    <recommendedName>
        <fullName evidence="3">Cytokinin riboside 5'-monophosphate phosphoribohydrolase</fullName>
        <ecNumber evidence="3">3.2.2.n1</ecNumber>
    </recommendedName>
</protein>
<evidence type="ECO:0000256" key="3">
    <source>
        <dbReference type="RuleBase" id="RU363015"/>
    </source>
</evidence>
<sequence>MDDARAAVRHKAPMIRSLLVFCGSRSGHDPAHAALAEALGTLLATHGVTLVYGGGGVGLMGVMARAALGAGGRVVGVIPQSLMTVEIAQPGLAELHVTETLHARKALMHMHADAILALPGSIGTLDELFESMTWRELGIHDKPIWLMGDNGYWAPLLALMRHLTAEGFAPAHLDRLAVPLPDLAALAALLPPRNRTPSTGNS</sequence>
<name>A0A7C9KH14_9SPHN</name>
<dbReference type="EMBL" id="WIOL01000001">
    <property type="protein sequence ID" value="MQT16121.1"/>
    <property type="molecule type" value="Genomic_DNA"/>
</dbReference>
<dbReference type="InterPro" id="IPR005269">
    <property type="entry name" value="LOG"/>
</dbReference>
<keyword evidence="5" id="KW-1185">Reference proteome</keyword>
<dbReference type="GO" id="GO:0005829">
    <property type="term" value="C:cytosol"/>
    <property type="evidence" value="ECO:0007669"/>
    <property type="project" value="TreeGrafter"/>
</dbReference>
<dbReference type="Proteomes" id="UP000481327">
    <property type="component" value="Unassembled WGS sequence"/>
</dbReference>
<keyword evidence="3" id="KW-0203">Cytokinin biosynthesis</keyword>
<proteinExistence type="inferred from homology"/>
<dbReference type="OrthoDB" id="9801098at2"/>
<dbReference type="SUPFAM" id="SSF102405">
    <property type="entry name" value="MCP/YpsA-like"/>
    <property type="match status" value="1"/>
</dbReference>
<evidence type="ECO:0000313" key="4">
    <source>
        <dbReference type="EMBL" id="MQT16121.1"/>
    </source>
</evidence>
<comment type="catalytic activity">
    <reaction evidence="1">
        <text>AMP + H2O = D-ribose 5-phosphate + adenine</text>
        <dbReference type="Rhea" id="RHEA:20129"/>
        <dbReference type="ChEBI" id="CHEBI:15377"/>
        <dbReference type="ChEBI" id="CHEBI:16708"/>
        <dbReference type="ChEBI" id="CHEBI:78346"/>
        <dbReference type="ChEBI" id="CHEBI:456215"/>
        <dbReference type="EC" id="3.2.2.4"/>
    </reaction>
</comment>
<evidence type="ECO:0000256" key="2">
    <source>
        <dbReference type="ARBA" id="ARBA00006763"/>
    </source>
</evidence>
<dbReference type="GO" id="GO:0009691">
    <property type="term" value="P:cytokinin biosynthetic process"/>
    <property type="evidence" value="ECO:0007669"/>
    <property type="project" value="UniProtKB-UniRule"/>
</dbReference>
<dbReference type="NCBIfam" id="TIGR00730">
    <property type="entry name" value="Rossman fold protein, TIGR00730 family"/>
    <property type="match status" value="1"/>
</dbReference>
<dbReference type="PANTHER" id="PTHR31223">
    <property type="entry name" value="LOG FAMILY PROTEIN YJL055W"/>
    <property type="match status" value="1"/>
</dbReference>
<dbReference type="GO" id="GO:0008714">
    <property type="term" value="F:AMP nucleosidase activity"/>
    <property type="evidence" value="ECO:0007669"/>
    <property type="project" value="UniProtKB-EC"/>
</dbReference>
<dbReference type="Pfam" id="PF03641">
    <property type="entry name" value="Lysine_decarbox"/>
    <property type="match status" value="1"/>
</dbReference>
<dbReference type="AlphaFoldDB" id="A0A7C9KH14"/>
<evidence type="ECO:0000313" key="5">
    <source>
        <dbReference type="Proteomes" id="UP000481327"/>
    </source>
</evidence>
<comment type="similarity">
    <text evidence="2 3">Belongs to the LOG family.</text>
</comment>
<dbReference type="PANTHER" id="PTHR31223:SF70">
    <property type="entry name" value="LOG FAMILY PROTEIN YJL055W"/>
    <property type="match status" value="1"/>
</dbReference>